<comment type="caution">
    <text evidence="2">The sequence shown here is derived from an EMBL/GenBank/DDBJ whole genome shotgun (WGS) entry which is preliminary data.</text>
</comment>
<organism evidence="2 3">
    <name type="scientific">Candidatus Roizmanbacteria bacterium RIFCSPHIGHO2_02_FULL_40_9</name>
    <dbReference type="NCBI Taxonomy" id="1802042"/>
    <lineage>
        <taxon>Bacteria</taxon>
        <taxon>Candidatus Roizmaniibacteriota</taxon>
    </lineage>
</organism>
<evidence type="ECO:0000313" key="2">
    <source>
        <dbReference type="EMBL" id="OGK28698.1"/>
    </source>
</evidence>
<dbReference type="EMBL" id="MFZS01000032">
    <property type="protein sequence ID" value="OGK28698.1"/>
    <property type="molecule type" value="Genomic_DNA"/>
</dbReference>
<protein>
    <recommendedName>
        <fullName evidence="4">PilN domain-containing protein</fullName>
    </recommendedName>
</protein>
<keyword evidence="1" id="KW-0472">Membrane</keyword>
<reference evidence="2 3" key="1">
    <citation type="journal article" date="2016" name="Nat. Commun.">
        <title>Thousands of microbial genomes shed light on interconnected biogeochemical processes in an aquifer system.</title>
        <authorList>
            <person name="Anantharaman K."/>
            <person name="Brown C.T."/>
            <person name="Hug L.A."/>
            <person name="Sharon I."/>
            <person name="Castelle C.J."/>
            <person name="Probst A.J."/>
            <person name="Thomas B.C."/>
            <person name="Singh A."/>
            <person name="Wilkins M.J."/>
            <person name="Karaoz U."/>
            <person name="Brodie E.L."/>
            <person name="Williams K.H."/>
            <person name="Hubbard S.S."/>
            <person name="Banfield J.F."/>
        </authorList>
    </citation>
    <scope>NUCLEOTIDE SEQUENCE [LARGE SCALE GENOMIC DNA]</scope>
</reference>
<keyword evidence="1" id="KW-0812">Transmembrane</keyword>
<evidence type="ECO:0008006" key="4">
    <source>
        <dbReference type="Google" id="ProtNLM"/>
    </source>
</evidence>
<dbReference type="Proteomes" id="UP000177027">
    <property type="component" value="Unassembled WGS sequence"/>
</dbReference>
<accession>A0A1F7HBV9</accession>
<name>A0A1F7HBV9_9BACT</name>
<dbReference type="AlphaFoldDB" id="A0A1F7HBV9"/>
<evidence type="ECO:0000256" key="1">
    <source>
        <dbReference type="SAM" id="Phobius"/>
    </source>
</evidence>
<sequence length="176" mass="20967">MNSYNINLLPKKKKQLTDKLFYFLLHYFRYIIVITMNVVISVFFYRFSQDQKIIDLNEAFKQKQEILLLTLPQLEEAEAVEFKTKEIRKLLTYQDDFFKKFDYILSITPSDIRITNLSIDKDIVLIQGSAESLISIRSFNKRLRQFDGLSYSQIKSIDKNSTDEFDFYIEIILSKI</sequence>
<dbReference type="Pfam" id="PF05137">
    <property type="entry name" value="PilN"/>
    <property type="match status" value="1"/>
</dbReference>
<dbReference type="InterPro" id="IPR007813">
    <property type="entry name" value="PilN"/>
</dbReference>
<evidence type="ECO:0000313" key="3">
    <source>
        <dbReference type="Proteomes" id="UP000177027"/>
    </source>
</evidence>
<proteinExistence type="predicted"/>
<keyword evidence="1" id="KW-1133">Transmembrane helix</keyword>
<feature type="transmembrane region" description="Helical" evidence="1">
    <location>
        <begin position="20"/>
        <end position="45"/>
    </location>
</feature>
<gene>
    <name evidence="2" type="ORF">A3D06_01300</name>
</gene>